<sequence length="136" mass="14607">MPSAVGRLHHLVVDCPEPRALASFWSAVLGQDITYADDDFVVVAPDDRHSGLAFQRAQDHRPPEWGDPARPQQMHLDVMVDDVADAHARVLALGARRLTRAAAGSGHGDVYADPAGHPFCLVPRPVWAPPIDGGAP</sequence>
<dbReference type="RefSeq" id="WP_344245383.1">
    <property type="nucleotide sequence ID" value="NZ_BAAAPM010000003.1"/>
</dbReference>
<name>A0ABP4UTW4_9MICO</name>
<dbReference type="PROSITE" id="PS51819">
    <property type="entry name" value="VOC"/>
    <property type="match status" value="1"/>
</dbReference>
<dbReference type="InterPro" id="IPR037523">
    <property type="entry name" value="VOC_core"/>
</dbReference>
<reference evidence="3" key="1">
    <citation type="journal article" date="2019" name="Int. J. Syst. Evol. Microbiol.">
        <title>The Global Catalogue of Microorganisms (GCM) 10K type strain sequencing project: providing services to taxonomists for standard genome sequencing and annotation.</title>
        <authorList>
            <consortium name="The Broad Institute Genomics Platform"/>
            <consortium name="The Broad Institute Genome Sequencing Center for Infectious Disease"/>
            <person name="Wu L."/>
            <person name="Ma J."/>
        </authorList>
    </citation>
    <scope>NUCLEOTIDE SEQUENCE [LARGE SCALE GENOMIC DNA]</scope>
    <source>
        <strain evidence="3">JCM 15589</strain>
    </source>
</reference>
<dbReference type="Gene3D" id="3.10.180.10">
    <property type="entry name" value="2,3-Dihydroxybiphenyl 1,2-Dioxygenase, domain 1"/>
    <property type="match status" value="1"/>
</dbReference>
<feature type="domain" description="VOC" evidence="1">
    <location>
        <begin position="7"/>
        <end position="124"/>
    </location>
</feature>
<gene>
    <name evidence="2" type="ORF">GCM10009809_05170</name>
</gene>
<dbReference type="InterPro" id="IPR041581">
    <property type="entry name" value="Glyoxalase_6"/>
</dbReference>
<dbReference type="EMBL" id="BAAAPM010000003">
    <property type="protein sequence ID" value="GAA1711896.1"/>
    <property type="molecule type" value="Genomic_DNA"/>
</dbReference>
<evidence type="ECO:0000313" key="2">
    <source>
        <dbReference type="EMBL" id="GAA1711896.1"/>
    </source>
</evidence>
<dbReference type="SUPFAM" id="SSF54593">
    <property type="entry name" value="Glyoxalase/Bleomycin resistance protein/Dihydroxybiphenyl dioxygenase"/>
    <property type="match status" value="1"/>
</dbReference>
<dbReference type="PANTHER" id="PTHR35908">
    <property type="entry name" value="HYPOTHETICAL FUSION PROTEIN"/>
    <property type="match status" value="1"/>
</dbReference>
<dbReference type="PANTHER" id="PTHR35908:SF1">
    <property type="entry name" value="CONSERVED PROTEIN"/>
    <property type="match status" value="1"/>
</dbReference>
<proteinExistence type="predicted"/>
<organism evidence="2 3">
    <name type="scientific">Isoptericola hypogeus</name>
    <dbReference type="NCBI Taxonomy" id="300179"/>
    <lineage>
        <taxon>Bacteria</taxon>
        <taxon>Bacillati</taxon>
        <taxon>Actinomycetota</taxon>
        <taxon>Actinomycetes</taxon>
        <taxon>Micrococcales</taxon>
        <taxon>Promicromonosporaceae</taxon>
        <taxon>Isoptericola</taxon>
    </lineage>
</organism>
<keyword evidence="3" id="KW-1185">Reference proteome</keyword>
<protein>
    <submittedName>
        <fullName evidence="2">VOC family protein</fullName>
    </submittedName>
</protein>
<dbReference type="Pfam" id="PF18029">
    <property type="entry name" value="Glyoxalase_6"/>
    <property type="match status" value="1"/>
</dbReference>
<evidence type="ECO:0000313" key="3">
    <source>
        <dbReference type="Proteomes" id="UP001501138"/>
    </source>
</evidence>
<accession>A0ABP4UTW4</accession>
<dbReference type="InterPro" id="IPR029068">
    <property type="entry name" value="Glyas_Bleomycin-R_OHBP_Dase"/>
</dbReference>
<dbReference type="Proteomes" id="UP001501138">
    <property type="component" value="Unassembled WGS sequence"/>
</dbReference>
<evidence type="ECO:0000259" key="1">
    <source>
        <dbReference type="PROSITE" id="PS51819"/>
    </source>
</evidence>
<comment type="caution">
    <text evidence="2">The sequence shown here is derived from an EMBL/GenBank/DDBJ whole genome shotgun (WGS) entry which is preliminary data.</text>
</comment>